<name>A0A402A3R4_9CHLR</name>
<dbReference type="AlphaFoldDB" id="A0A402A3R4"/>
<keyword evidence="2" id="KW-1185">Reference proteome</keyword>
<accession>A0A402A3R4</accession>
<organism evidence="1 2">
    <name type="scientific">Tengunoibacter tsumagoiensis</name>
    <dbReference type="NCBI Taxonomy" id="2014871"/>
    <lineage>
        <taxon>Bacteria</taxon>
        <taxon>Bacillati</taxon>
        <taxon>Chloroflexota</taxon>
        <taxon>Ktedonobacteria</taxon>
        <taxon>Ktedonobacterales</taxon>
        <taxon>Dictyobacteraceae</taxon>
        <taxon>Tengunoibacter</taxon>
    </lineage>
</organism>
<dbReference type="RefSeq" id="WP_161975571.1">
    <property type="nucleotide sequence ID" value="NZ_BIFR01000001.1"/>
</dbReference>
<sequence>MPDATNQIRKKAAELVNYIRSDTNFKPKSQKTLKLLWLPLDCLRNL</sequence>
<protein>
    <submittedName>
        <fullName evidence="1">Uncharacterized protein</fullName>
    </submittedName>
</protein>
<dbReference type="EMBL" id="BIFR01000001">
    <property type="protein sequence ID" value="GCE13689.1"/>
    <property type="molecule type" value="Genomic_DNA"/>
</dbReference>
<comment type="caution">
    <text evidence="1">The sequence shown here is derived from an EMBL/GenBank/DDBJ whole genome shotgun (WGS) entry which is preliminary data.</text>
</comment>
<evidence type="ECO:0000313" key="1">
    <source>
        <dbReference type="EMBL" id="GCE13689.1"/>
    </source>
</evidence>
<proteinExistence type="predicted"/>
<evidence type="ECO:0000313" key="2">
    <source>
        <dbReference type="Proteomes" id="UP000287352"/>
    </source>
</evidence>
<dbReference type="Proteomes" id="UP000287352">
    <property type="component" value="Unassembled WGS sequence"/>
</dbReference>
<reference evidence="2" key="1">
    <citation type="submission" date="2018-12" db="EMBL/GenBank/DDBJ databases">
        <title>Tengunoibacter tsumagoiensis gen. nov., sp. nov., Dictyobacter kobayashii sp. nov., D. alpinus sp. nov., and D. joshuensis sp. nov. and description of Dictyobacteraceae fam. nov. within the order Ktedonobacterales isolated from Tengu-no-mugimeshi.</title>
        <authorList>
            <person name="Wang C.M."/>
            <person name="Zheng Y."/>
            <person name="Sakai Y."/>
            <person name="Toyoda A."/>
            <person name="Minakuchi Y."/>
            <person name="Abe K."/>
            <person name="Yokota A."/>
            <person name="Yabe S."/>
        </authorList>
    </citation>
    <scope>NUCLEOTIDE SEQUENCE [LARGE SCALE GENOMIC DNA]</scope>
    <source>
        <strain evidence="2">Uno3</strain>
    </source>
</reference>
<gene>
    <name evidence="1" type="ORF">KTT_35480</name>
</gene>